<evidence type="ECO:0000259" key="4">
    <source>
        <dbReference type="PROSITE" id="PS50970"/>
    </source>
</evidence>
<feature type="domain" description="Hcy-binding" evidence="4">
    <location>
        <begin position="4"/>
        <end position="308"/>
    </location>
</feature>
<keyword evidence="3" id="KW-0479">Metal-binding</keyword>
<dbReference type="Gene3D" id="3.20.20.330">
    <property type="entry name" value="Homocysteine-binding-like domain"/>
    <property type="match status" value="1"/>
</dbReference>
<proteinExistence type="predicted"/>
<evidence type="ECO:0000256" key="2">
    <source>
        <dbReference type="ARBA" id="ARBA00022679"/>
    </source>
</evidence>
<dbReference type="EMBL" id="JBHRYN010000008">
    <property type="protein sequence ID" value="MFC3701343.1"/>
    <property type="molecule type" value="Genomic_DNA"/>
</dbReference>
<keyword evidence="3" id="KW-0862">Zinc</keyword>
<dbReference type="SUPFAM" id="SSF82282">
    <property type="entry name" value="Homocysteine S-methyltransferase"/>
    <property type="match status" value="1"/>
</dbReference>
<evidence type="ECO:0000313" key="5">
    <source>
        <dbReference type="EMBL" id="MFC3701343.1"/>
    </source>
</evidence>
<evidence type="ECO:0000256" key="3">
    <source>
        <dbReference type="PROSITE-ProRule" id="PRU00333"/>
    </source>
</evidence>
<comment type="caution">
    <text evidence="5">The sequence shown here is derived from an EMBL/GenBank/DDBJ whole genome shotgun (WGS) entry which is preliminary data.</text>
</comment>
<dbReference type="PROSITE" id="PS50970">
    <property type="entry name" value="HCY"/>
    <property type="match status" value="1"/>
</dbReference>
<keyword evidence="6" id="KW-1185">Reference proteome</keyword>
<dbReference type="PANTHER" id="PTHR11103">
    <property type="entry name" value="SLR1189 PROTEIN"/>
    <property type="match status" value="1"/>
</dbReference>
<feature type="binding site" evidence="3">
    <location>
        <position position="225"/>
    </location>
    <ligand>
        <name>Zn(2+)</name>
        <dbReference type="ChEBI" id="CHEBI:29105"/>
    </ligand>
</feature>
<protein>
    <submittedName>
        <fullName evidence="5">Homocysteine S-methyltransferase family protein</fullName>
    </submittedName>
</protein>
<gene>
    <name evidence="5" type="ORF">ACFOND_06780</name>
</gene>
<dbReference type="Proteomes" id="UP001595710">
    <property type="component" value="Unassembled WGS sequence"/>
</dbReference>
<sequence>MAIYRYALPHLGNELFACYTGMETDLIFNKNIPLPGFAAYPLLNNKQHRVLLENYYRSLILIAKQHNVGVILDSVTWVANADRATELGYSIEELAEFNKNAIKLIHSVREQENYWPTVLCGQVGPRGDGYIQDKPMSIFEARDYHRVQMAAYAETEVDFVCAFTLGNAQEAAGIVLAAKAFELPVAISFTVETDGRLPTGMSLQKAVEYVDKHTQASALYYLVNCAHPDHMLQSFNYEPWVKRVRGVVANASRCSHEELESALELDDGAPTELAEQLSQLRHSYPHFNVFGGCCGTDQRHMNAIMAATKV</sequence>
<comment type="cofactor">
    <cofactor evidence="3">
        <name>Zn(2+)</name>
        <dbReference type="ChEBI" id="CHEBI:29105"/>
    </cofactor>
</comment>
<feature type="binding site" evidence="3">
    <location>
        <position position="293"/>
    </location>
    <ligand>
        <name>Zn(2+)</name>
        <dbReference type="ChEBI" id="CHEBI:29105"/>
    </ligand>
</feature>
<keyword evidence="1 3" id="KW-0489">Methyltransferase</keyword>
<dbReference type="InterPro" id="IPR036589">
    <property type="entry name" value="HCY_dom_sf"/>
</dbReference>
<dbReference type="Pfam" id="PF02574">
    <property type="entry name" value="S-methyl_trans"/>
    <property type="match status" value="1"/>
</dbReference>
<feature type="binding site" evidence="3">
    <location>
        <position position="294"/>
    </location>
    <ligand>
        <name>Zn(2+)</name>
        <dbReference type="ChEBI" id="CHEBI:29105"/>
    </ligand>
</feature>
<dbReference type="RefSeq" id="WP_290282656.1">
    <property type="nucleotide sequence ID" value="NZ_JAUFQI010000001.1"/>
</dbReference>
<keyword evidence="2 3" id="KW-0808">Transferase</keyword>
<name>A0ABV7WSB0_9GAMM</name>
<evidence type="ECO:0000313" key="6">
    <source>
        <dbReference type="Proteomes" id="UP001595710"/>
    </source>
</evidence>
<reference evidence="6" key="1">
    <citation type="journal article" date="2019" name="Int. J. Syst. Evol. Microbiol.">
        <title>The Global Catalogue of Microorganisms (GCM) 10K type strain sequencing project: providing services to taxonomists for standard genome sequencing and annotation.</title>
        <authorList>
            <consortium name="The Broad Institute Genomics Platform"/>
            <consortium name="The Broad Institute Genome Sequencing Center for Infectious Disease"/>
            <person name="Wu L."/>
            <person name="Ma J."/>
        </authorList>
    </citation>
    <scope>NUCLEOTIDE SEQUENCE [LARGE SCALE GENOMIC DNA]</scope>
    <source>
        <strain evidence="6">CECT 8288</strain>
    </source>
</reference>
<organism evidence="5 6">
    <name type="scientific">Reinekea marina</name>
    <dbReference type="NCBI Taxonomy" id="1310421"/>
    <lineage>
        <taxon>Bacteria</taxon>
        <taxon>Pseudomonadati</taxon>
        <taxon>Pseudomonadota</taxon>
        <taxon>Gammaproteobacteria</taxon>
        <taxon>Oceanospirillales</taxon>
        <taxon>Saccharospirillaceae</taxon>
        <taxon>Reinekea</taxon>
    </lineage>
</organism>
<dbReference type="PANTHER" id="PTHR11103:SF18">
    <property type="entry name" value="SLR1189 PROTEIN"/>
    <property type="match status" value="1"/>
</dbReference>
<evidence type="ECO:0000256" key="1">
    <source>
        <dbReference type="ARBA" id="ARBA00022603"/>
    </source>
</evidence>
<dbReference type="InterPro" id="IPR003726">
    <property type="entry name" value="HCY_dom"/>
</dbReference>
<accession>A0ABV7WSB0</accession>